<sequence length="537" mass="59841">MLKMQTPPKAVRHVPSQRFFFSSSSHLSGIDRWESSSSIGDVVYKKEGTEEKENDVILTPAGLSLEKHLESLSGMNNDNDGKSSSSSVKTTYSDEYHRSSSSSAVSSSSSLPPILPVEDLPFATLGELESYVTAIESVASLSITHAYTQQYLFPLVESCSNLRSQAGARLAERILACCLECVEQYRHMIDDTDNHDDEEYIVEWRDASHPTKDMYTMVTDSWGRCGTTGGYGARRAKLILDLMIDEYEREKNWVEKGYDLEQKKKRRSKKTLDAAKSDVVNYLSVMNAWAMSNVRGGPFEAEKLLKTMERLSGLTNVATAEKVWGNNLTFDEQEDEATNYQLYLAPDIVCYNTVMFAWSRSTHPSSPAIIQSWIDKIQKLSKIKGDSALLPNNRSYNLLINAYAKVASIKKWNKGGKEAAIMAETVLKDMYHIYNKSRGTANVHPSNNSDGDVEEDLSIVKPNIMSYNGVLNAWSNADGGEGPDQCERILDALSRETKFDGNPYLPIMPGVEPNVSTFNTVIKTWARSGLPDSGERA</sequence>
<proteinExistence type="predicted"/>
<name>A0A7S1YQ50_9STRA</name>
<dbReference type="AlphaFoldDB" id="A0A7S1YQ50"/>
<reference evidence="3" key="1">
    <citation type="submission" date="2021-01" db="EMBL/GenBank/DDBJ databases">
        <authorList>
            <person name="Corre E."/>
            <person name="Pelletier E."/>
            <person name="Niang G."/>
            <person name="Scheremetjew M."/>
            <person name="Finn R."/>
            <person name="Kale V."/>
            <person name="Holt S."/>
            <person name="Cochrane G."/>
            <person name="Meng A."/>
            <person name="Brown T."/>
            <person name="Cohen L."/>
        </authorList>
    </citation>
    <scope>NUCLEOTIDE SEQUENCE</scope>
    <source>
        <strain evidence="3">Pop2</strain>
    </source>
</reference>
<gene>
    <name evidence="3" type="ORF">DBRI1063_LOCUS2368</name>
</gene>
<dbReference type="EMBL" id="HBGN01003573">
    <property type="protein sequence ID" value="CAD9315961.1"/>
    <property type="molecule type" value="Transcribed_RNA"/>
</dbReference>
<accession>A0A7S1YQ50</accession>
<feature type="region of interest" description="Disordered" evidence="2">
    <location>
        <begin position="72"/>
        <end position="93"/>
    </location>
</feature>
<keyword evidence="1" id="KW-0677">Repeat</keyword>
<dbReference type="Gene3D" id="1.25.40.10">
    <property type="entry name" value="Tetratricopeptide repeat domain"/>
    <property type="match status" value="2"/>
</dbReference>
<protein>
    <submittedName>
        <fullName evidence="3">Uncharacterized protein</fullName>
    </submittedName>
</protein>
<organism evidence="3">
    <name type="scientific">Ditylum brightwellii</name>
    <dbReference type="NCBI Taxonomy" id="49249"/>
    <lineage>
        <taxon>Eukaryota</taxon>
        <taxon>Sar</taxon>
        <taxon>Stramenopiles</taxon>
        <taxon>Ochrophyta</taxon>
        <taxon>Bacillariophyta</taxon>
        <taxon>Mediophyceae</taxon>
        <taxon>Lithodesmiophycidae</taxon>
        <taxon>Lithodesmiales</taxon>
        <taxon>Lithodesmiaceae</taxon>
        <taxon>Ditylum</taxon>
    </lineage>
</organism>
<evidence type="ECO:0000256" key="2">
    <source>
        <dbReference type="SAM" id="MobiDB-lite"/>
    </source>
</evidence>
<dbReference type="InterPro" id="IPR051222">
    <property type="entry name" value="PPR/CCM1_RNA-binding"/>
</dbReference>
<evidence type="ECO:0000256" key="1">
    <source>
        <dbReference type="ARBA" id="ARBA00022737"/>
    </source>
</evidence>
<dbReference type="PANTHER" id="PTHR47942:SF63">
    <property type="entry name" value="PENTATRICOPEPTIDE REPEAT-CONTAINING PROTEIN"/>
    <property type="match status" value="1"/>
</dbReference>
<evidence type="ECO:0000313" key="3">
    <source>
        <dbReference type="EMBL" id="CAD9315961.1"/>
    </source>
</evidence>
<dbReference type="PANTHER" id="PTHR47942">
    <property type="entry name" value="TETRATRICOPEPTIDE REPEAT (TPR)-LIKE SUPERFAMILY PROTEIN-RELATED"/>
    <property type="match status" value="1"/>
</dbReference>
<dbReference type="InterPro" id="IPR011990">
    <property type="entry name" value="TPR-like_helical_dom_sf"/>
</dbReference>